<evidence type="ECO:0000259" key="4">
    <source>
        <dbReference type="Pfam" id="PF03486"/>
    </source>
</evidence>
<dbReference type="InterPro" id="IPR004792">
    <property type="entry name" value="BaiN-like"/>
</dbReference>
<dbReference type="InterPro" id="IPR023166">
    <property type="entry name" value="BaiN-like_dom_sf"/>
</dbReference>
<dbReference type="Pfam" id="PF03486">
    <property type="entry name" value="HI0933_like"/>
    <property type="match status" value="1"/>
</dbReference>
<evidence type="ECO:0000256" key="1">
    <source>
        <dbReference type="ARBA" id="ARBA00001974"/>
    </source>
</evidence>
<evidence type="ECO:0000313" key="7">
    <source>
        <dbReference type="Proteomes" id="UP000531840"/>
    </source>
</evidence>
<organism evidence="6 7">
    <name type="scientific">Gemelliphila palaticanis</name>
    <dbReference type="NCBI Taxonomy" id="81950"/>
    <lineage>
        <taxon>Bacteria</taxon>
        <taxon>Bacillati</taxon>
        <taxon>Bacillota</taxon>
        <taxon>Bacilli</taxon>
        <taxon>Bacillales</taxon>
        <taxon>Gemellaceae</taxon>
        <taxon>Gemelliphila</taxon>
    </lineage>
</organism>
<dbReference type="EMBL" id="JACBYF010000032">
    <property type="protein sequence ID" value="NYS48135.1"/>
    <property type="molecule type" value="Genomic_DNA"/>
</dbReference>
<evidence type="ECO:0000256" key="3">
    <source>
        <dbReference type="ARBA" id="ARBA00022827"/>
    </source>
</evidence>
<dbReference type="SUPFAM" id="SSF51905">
    <property type="entry name" value="FAD/NAD(P)-binding domain"/>
    <property type="match status" value="1"/>
</dbReference>
<keyword evidence="7" id="KW-1185">Reference proteome</keyword>
<dbReference type="NCBIfam" id="TIGR00275">
    <property type="entry name" value="aminoacetone oxidase family FAD-binding enzyme"/>
    <property type="match status" value="1"/>
</dbReference>
<keyword evidence="2" id="KW-0285">Flavoprotein</keyword>
<dbReference type="InterPro" id="IPR055178">
    <property type="entry name" value="RsdA/BaiN/AoA(So)-like_dom"/>
</dbReference>
<gene>
    <name evidence="6" type="ORF">HZY85_08115</name>
</gene>
<keyword evidence="3" id="KW-0274">FAD</keyword>
<dbReference type="SUPFAM" id="SSF160996">
    <property type="entry name" value="HI0933 insert domain-like"/>
    <property type="match status" value="1"/>
</dbReference>
<protein>
    <submittedName>
        <fullName evidence="6">Aminoacetone oxidase family FAD-binding enzyme</fullName>
    </submittedName>
</protein>
<dbReference type="Gene3D" id="2.40.30.10">
    <property type="entry name" value="Translation factors"/>
    <property type="match status" value="1"/>
</dbReference>
<proteinExistence type="predicted"/>
<accession>A0ABX2T0R4</accession>
<dbReference type="Proteomes" id="UP000531840">
    <property type="component" value="Unassembled WGS sequence"/>
</dbReference>
<dbReference type="Gene3D" id="3.50.50.60">
    <property type="entry name" value="FAD/NAD(P)-binding domain"/>
    <property type="match status" value="1"/>
</dbReference>
<dbReference type="Pfam" id="PF22780">
    <property type="entry name" value="HI0933_like_1st"/>
    <property type="match status" value="1"/>
</dbReference>
<evidence type="ECO:0000256" key="2">
    <source>
        <dbReference type="ARBA" id="ARBA00022630"/>
    </source>
</evidence>
<evidence type="ECO:0000259" key="5">
    <source>
        <dbReference type="Pfam" id="PF22780"/>
    </source>
</evidence>
<dbReference type="PANTHER" id="PTHR42887">
    <property type="entry name" value="OS12G0638800 PROTEIN"/>
    <property type="match status" value="1"/>
</dbReference>
<name>A0ABX2T0R4_9BACL</name>
<reference evidence="6 7" key="1">
    <citation type="submission" date="2020-07" db="EMBL/GenBank/DDBJ databases">
        <title>MOT database genomes.</title>
        <authorList>
            <person name="Joseph S."/>
            <person name="Aduse-Opoku J."/>
            <person name="Hashim A."/>
            <person name="Wade W."/>
            <person name="Curtis M."/>
        </authorList>
    </citation>
    <scope>NUCLEOTIDE SEQUENCE [LARGE SCALE GENOMIC DNA]</scope>
    <source>
        <strain evidence="6 7">CIP 106318</strain>
    </source>
</reference>
<dbReference type="InterPro" id="IPR036188">
    <property type="entry name" value="FAD/NAD-bd_sf"/>
</dbReference>
<feature type="domain" description="RsdA/BaiN/AoA(So)-like Rossmann fold-like" evidence="4">
    <location>
        <begin position="9"/>
        <end position="376"/>
    </location>
</feature>
<feature type="domain" description="RsdA/BaiN/AoA(So)-like insert" evidence="5">
    <location>
        <begin position="188"/>
        <end position="323"/>
    </location>
</feature>
<comment type="cofactor">
    <cofactor evidence="1">
        <name>FAD</name>
        <dbReference type="ChEBI" id="CHEBI:57692"/>
    </cofactor>
</comment>
<evidence type="ECO:0000313" key="6">
    <source>
        <dbReference type="EMBL" id="NYS48135.1"/>
    </source>
</evidence>
<dbReference type="Gene3D" id="1.10.8.260">
    <property type="entry name" value="HI0933 insert domain-like"/>
    <property type="match status" value="1"/>
</dbReference>
<dbReference type="RefSeq" id="WP_179941916.1">
    <property type="nucleotide sequence ID" value="NZ_JACBYF010000032.1"/>
</dbReference>
<sequence length="388" mass="44396">MNKDFLLYDVIIIGAGSSGLMLADRLNDTKLKVLLLEGTRRIGTKLLLTGNGRCNVLSSDSATELEHAIHNGRFLRSAYHKYDLHKFFRKHNLPLKQENKRLYPASEKARDVVDCFRIHNVTLKKNCKVEDLIFKEDNLVGVKTNSGEFYGKNIAVCSGGKTYPKSGSDGSMHKILKKYGVKFTKIYPSEVALVYPDFTELSGIALDGVRMFNKKREFTGSLLFTHKGLSGPLSISMGEFVAREEGDTFIDFFPELNEDQLFNKIWENHKFLENKFPKRFYQHIMQFFPHNNPNKKEIRKFVTNKIKRYHLKDVKTMPLEYAFTTAGGVSLKEISPKNCQHKKITNLYLTGELLDLHGEIGGYNLMVAWYTGMIVADAIKEKFDIIEN</sequence>
<comment type="caution">
    <text evidence="6">The sequence shown here is derived from an EMBL/GenBank/DDBJ whole genome shotgun (WGS) entry which is preliminary data.</text>
</comment>
<dbReference type="PANTHER" id="PTHR42887:SF2">
    <property type="entry name" value="OS12G0638800 PROTEIN"/>
    <property type="match status" value="1"/>
</dbReference>
<dbReference type="InterPro" id="IPR057661">
    <property type="entry name" value="RsdA/BaiN/AoA(So)_Rossmann"/>
</dbReference>